<feature type="domain" description="Laminin EGF-like" evidence="15">
    <location>
        <begin position="1126"/>
        <end position="1172"/>
    </location>
</feature>
<feature type="domain" description="Laminin EGF-like" evidence="15">
    <location>
        <begin position="822"/>
        <end position="867"/>
    </location>
</feature>
<dbReference type="GO" id="GO:0005604">
    <property type="term" value="C:basement membrane"/>
    <property type="evidence" value="ECO:0007669"/>
    <property type="project" value="UniProtKB-SubCell"/>
</dbReference>
<evidence type="ECO:0000256" key="12">
    <source>
        <dbReference type="PROSITE-ProRule" id="PRU00460"/>
    </source>
</evidence>
<dbReference type="FunFam" id="2.10.25.10:FF:000145">
    <property type="entry name" value="Laminin subunit beta 1"/>
    <property type="match status" value="1"/>
</dbReference>
<feature type="disulfide bond" evidence="12">
    <location>
        <begin position="304"/>
        <end position="313"/>
    </location>
</feature>
<dbReference type="FunFam" id="2.10.25.10:FF:000130">
    <property type="entry name" value="Laminin subunit beta 1"/>
    <property type="match status" value="1"/>
</dbReference>
<dbReference type="GO" id="GO:0007155">
    <property type="term" value="P:cell adhesion"/>
    <property type="evidence" value="ECO:0007669"/>
    <property type="project" value="UniProtKB-KW"/>
</dbReference>
<feature type="coiled-coil region" evidence="13">
    <location>
        <begin position="1361"/>
        <end position="1388"/>
    </location>
</feature>
<feature type="disulfide bond" evidence="12">
    <location>
        <begin position="1050"/>
        <end position="1059"/>
    </location>
</feature>
<dbReference type="PANTHER" id="PTHR10574">
    <property type="entry name" value="NETRIN/LAMININ-RELATED"/>
    <property type="match status" value="1"/>
</dbReference>
<evidence type="ECO:0000256" key="7">
    <source>
        <dbReference type="ARBA" id="ARBA00022889"/>
    </source>
</evidence>
<evidence type="ECO:0000256" key="3">
    <source>
        <dbReference type="ARBA" id="ARBA00022530"/>
    </source>
</evidence>
<evidence type="ECO:0000256" key="14">
    <source>
        <dbReference type="SAM" id="SignalP"/>
    </source>
</evidence>
<feature type="disulfide bond" evidence="12">
    <location>
        <begin position="824"/>
        <end position="841"/>
    </location>
</feature>
<dbReference type="PRINTS" id="PR00011">
    <property type="entry name" value="EGFLAMININ"/>
</dbReference>
<feature type="disulfide bond" evidence="12">
    <location>
        <begin position="1080"/>
        <end position="1097"/>
    </location>
</feature>
<comment type="caution">
    <text evidence="12">Lacks conserved residue(s) required for the propagation of feature annotation.</text>
</comment>
<name>A0A5E4NPM6_9HEMI</name>
<evidence type="ECO:0000256" key="9">
    <source>
        <dbReference type="ARBA" id="ARBA00023157"/>
    </source>
</evidence>
<feature type="domain" description="Laminin EGF-like" evidence="15">
    <location>
        <begin position="1078"/>
        <end position="1125"/>
    </location>
</feature>
<feature type="disulfide bond" evidence="12">
    <location>
        <begin position="1001"/>
        <end position="1010"/>
    </location>
</feature>
<dbReference type="Pfam" id="PF00053">
    <property type="entry name" value="EGF_laminin"/>
    <property type="match status" value="11"/>
</dbReference>
<keyword evidence="2" id="KW-0964">Secreted</keyword>
<feature type="disulfide bond" evidence="12">
    <location>
        <begin position="1029"/>
        <end position="1041"/>
    </location>
</feature>
<dbReference type="FunFam" id="2.10.25.10:FF:000084">
    <property type="entry name" value="Laminin subunit alpha 3"/>
    <property type="match status" value="1"/>
</dbReference>
<evidence type="ECO:0000259" key="17">
    <source>
        <dbReference type="PROSITE" id="PS51117"/>
    </source>
</evidence>
<feature type="disulfide bond" evidence="12">
    <location>
        <begin position="776"/>
        <end position="793"/>
    </location>
</feature>
<evidence type="ECO:0000259" key="16">
    <source>
        <dbReference type="PROSITE" id="PS51116"/>
    </source>
</evidence>
<dbReference type="PROSITE" id="PS50027">
    <property type="entry name" value="EGF_LAM_2"/>
    <property type="match status" value="11"/>
</dbReference>
<feature type="disulfide bond" evidence="12">
    <location>
        <begin position="822"/>
        <end position="834"/>
    </location>
</feature>
<dbReference type="GO" id="GO:0009888">
    <property type="term" value="P:tissue development"/>
    <property type="evidence" value="ECO:0007669"/>
    <property type="project" value="TreeGrafter"/>
</dbReference>
<dbReference type="FunFam" id="2.60.120.260:FF:000010">
    <property type="entry name" value="Laminin subunit beta 1"/>
    <property type="match status" value="1"/>
</dbReference>
<dbReference type="GO" id="GO:0048731">
    <property type="term" value="P:system development"/>
    <property type="evidence" value="ECO:0007669"/>
    <property type="project" value="UniProtKB-ARBA"/>
</dbReference>
<feature type="disulfide bond" evidence="12">
    <location>
        <begin position="1031"/>
        <end position="1048"/>
    </location>
</feature>
<feature type="disulfide bond" evidence="12">
    <location>
        <begin position="1099"/>
        <end position="1108"/>
    </location>
</feature>
<dbReference type="GO" id="GO:0048468">
    <property type="term" value="P:cell development"/>
    <property type="evidence" value="ECO:0007669"/>
    <property type="project" value="UniProtKB-ARBA"/>
</dbReference>
<dbReference type="GO" id="GO:0030054">
    <property type="term" value="C:cell junction"/>
    <property type="evidence" value="ECO:0007669"/>
    <property type="project" value="UniProtKB-ARBA"/>
</dbReference>
<dbReference type="SMART" id="SM00180">
    <property type="entry name" value="EGF_Lam"/>
    <property type="match status" value="13"/>
</dbReference>
<keyword evidence="3" id="KW-0272">Extracellular matrix</keyword>
<dbReference type="EMBL" id="CABPRJ010002397">
    <property type="protein sequence ID" value="VVC45215.1"/>
    <property type="molecule type" value="Genomic_DNA"/>
</dbReference>
<evidence type="ECO:0000256" key="13">
    <source>
        <dbReference type="SAM" id="Coils"/>
    </source>
</evidence>
<feature type="domain" description="Laminin EGF-like" evidence="15">
    <location>
        <begin position="774"/>
        <end position="821"/>
    </location>
</feature>
<keyword evidence="19" id="KW-1185">Reference proteome</keyword>
<reference evidence="18 19" key="1">
    <citation type="submission" date="2019-08" db="EMBL/GenBank/DDBJ databases">
        <authorList>
            <person name="Alioto T."/>
            <person name="Alioto T."/>
            <person name="Gomez Garrido J."/>
        </authorList>
    </citation>
    <scope>NUCLEOTIDE SEQUENCE [LARGE SCALE GENOMIC DNA]</scope>
</reference>
<dbReference type="InterPro" id="IPR056863">
    <property type="entry name" value="LMN_ATRN_NET-like_EGF"/>
</dbReference>
<dbReference type="FunFam" id="2.10.25.10:FF:000135">
    <property type="entry name" value="Laminin subunit beta 4"/>
    <property type="match status" value="2"/>
</dbReference>
<dbReference type="FunFam" id="2.10.25.10:FF:000011">
    <property type="entry name" value="Cadherin EGF LAG seven-pass G-type receptor"/>
    <property type="match status" value="2"/>
</dbReference>
<dbReference type="Gene3D" id="2.10.25.10">
    <property type="entry name" value="Laminin"/>
    <property type="match status" value="11"/>
</dbReference>
<feature type="disulfide bond" evidence="12">
    <location>
        <begin position="795"/>
        <end position="804"/>
    </location>
</feature>
<feature type="disulfide bond" evidence="12">
    <location>
        <begin position="369"/>
        <end position="378"/>
    </location>
</feature>
<dbReference type="OrthoDB" id="5985440at2759"/>
<keyword evidence="7" id="KW-0130">Cell adhesion</keyword>
<dbReference type="Gene3D" id="2.170.300.10">
    <property type="entry name" value="Tie2 ligand-binding domain superfamily"/>
    <property type="match status" value="1"/>
</dbReference>
<dbReference type="FunFam" id="2.170.300.10:FF:000001">
    <property type="entry name" value="Laminin subunit beta-1"/>
    <property type="match status" value="1"/>
</dbReference>
<feature type="domain" description="Laminin EGF-like" evidence="15">
    <location>
        <begin position="402"/>
        <end position="461"/>
    </location>
</feature>
<dbReference type="CDD" id="cd00055">
    <property type="entry name" value="EGF_Lam"/>
    <property type="match status" value="13"/>
</dbReference>
<dbReference type="PANTHER" id="PTHR10574:SF375">
    <property type="entry name" value="LAMININ SUBUNIT BETA-1"/>
    <property type="match status" value="1"/>
</dbReference>
<feature type="disulfide bond" evidence="12">
    <location>
        <begin position="496"/>
        <end position="510"/>
    </location>
</feature>
<feature type="coiled-coil region" evidence="13">
    <location>
        <begin position="1546"/>
        <end position="1593"/>
    </location>
</feature>
<dbReference type="Pfam" id="PF21199">
    <property type="entry name" value="LAMININ_IV_B"/>
    <property type="match status" value="1"/>
</dbReference>
<dbReference type="FunFam" id="2.10.25.10:FF:000280">
    <property type="entry name" value="Laminin subunit beta 4"/>
    <property type="match status" value="1"/>
</dbReference>
<protein>
    <submittedName>
        <fullName evidence="18">Laminin IV type B,Laminin, N-terminal,Laminin EGF domain,Galactose-binding domain-like</fullName>
    </submittedName>
</protein>
<keyword evidence="8 13" id="KW-0175">Coiled coil</keyword>
<dbReference type="InterPro" id="IPR002049">
    <property type="entry name" value="LE_dom"/>
</dbReference>
<gene>
    <name evidence="18" type="ORF">CINCED_3A020115</name>
</gene>
<evidence type="ECO:0000313" key="19">
    <source>
        <dbReference type="Proteomes" id="UP000325440"/>
    </source>
</evidence>
<accession>A0A5E4NPM6</accession>
<keyword evidence="5" id="KW-0677">Repeat</keyword>
<comment type="subcellular location">
    <subcellularLocation>
        <location evidence="1">Secreted</location>
        <location evidence="1">Extracellular space</location>
        <location evidence="1">Extracellular matrix</location>
        <location evidence="1">Basement membrane</location>
    </subcellularLocation>
</comment>
<dbReference type="CDD" id="cd22302">
    <property type="entry name" value="cc_DmLAMB1-like_C"/>
    <property type="match status" value="1"/>
</dbReference>
<dbReference type="Gene3D" id="2.60.120.260">
    <property type="entry name" value="Galactose-binding domain-like"/>
    <property type="match status" value="1"/>
</dbReference>
<dbReference type="PROSITE" id="PS51116">
    <property type="entry name" value="LAMININ_IVB"/>
    <property type="match status" value="1"/>
</dbReference>
<feature type="disulfide bond" evidence="12">
    <location>
        <begin position="484"/>
        <end position="493"/>
    </location>
</feature>
<feature type="disulfide bond" evidence="12">
    <location>
        <begin position="1128"/>
        <end position="1145"/>
    </location>
</feature>
<feature type="domain" description="Laminin EGF-like" evidence="15">
    <location>
        <begin position="977"/>
        <end position="1028"/>
    </location>
</feature>
<organism evidence="18 19">
    <name type="scientific">Cinara cedri</name>
    <dbReference type="NCBI Taxonomy" id="506608"/>
    <lineage>
        <taxon>Eukaryota</taxon>
        <taxon>Metazoa</taxon>
        <taxon>Ecdysozoa</taxon>
        <taxon>Arthropoda</taxon>
        <taxon>Hexapoda</taxon>
        <taxon>Insecta</taxon>
        <taxon>Pterygota</taxon>
        <taxon>Neoptera</taxon>
        <taxon>Paraneoptera</taxon>
        <taxon>Hemiptera</taxon>
        <taxon>Sternorrhyncha</taxon>
        <taxon>Aphidomorpha</taxon>
        <taxon>Aphidoidea</taxon>
        <taxon>Aphididae</taxon>
        <taxon>Lachninae</taxon>
        <taxon>Cinara</taxon>
    </lineage>
</organism>
<feature type="disulfide bond" evidence="12">
    <location>
        <begin position="432"/>
        <end position="441"/>
    </location>
</feature>
<evidence type="ECO:0000256" key="10">
    <source>
        <dbReference type="ARBA" id="ARBA00023180"/>
    </source>
</evidence>
<dbReference type="Pfam" id="PF00055">
    <property type="entry name" value="Laminin_N"/>
    <property type="match status" value="1"/>
</dbReference>
<feature type="domain" description="Laminin EGF-like" evidence="15">
    <location>
        <begin position="462"/>
        <end position="512"/>
    </location>
</feature>
<keyword evidence="4 14" id="KW-0732">Signal</keyword>
<evidence type="ECO:0000256" key="4">
    <source>
        <dbReference type="ARBA" id="ARBA00022729"/>
    </source>
</evidence>
<evidence type="ECO:0000256" key="11">
    <source>
        <dbReference type="ARBA" id="ARBA00023292"/>
    </source>
</evidence>
<feature type="domain" description="Laminin EGF-like" evidence="15">
    <location>
        <begin position="276"/>
        <end position="338"/>
    </location>
</feature>
<dbReference type="SUPFAM" id="SSF57196">
    <property type="entry name" value="EGF/Laminin"/>
    <property type="match status" value="12"/>
</dbReference>
<feature type="signal peptide" evidence="14">
    <location>
        <begin position="1"/>
        <end position="26"/>
    </location>
</feature>
<feature type="domain" description="Laminin EGF-like" evidence="15">
    <location>
        <begin position="868"/>
        <end position="917"/>
    </location>
</feature>
<evidence type="ECO:0000313" key="18">
    <source>
        <dbReference type="EMBL" id="VVC45215.1"/>
    </source>
</evidence>
<feature type="chain" id="PRO_5022684708" evidence="14">
    <location>
        <begin position="27"/>
        <end position="1771"/>
    </location>
</feature>
<evidence type="ECO:0000256" key="6">
    <source>
        <dbReference type="ARBA" id="ARBA00022869"/>
    </source>
</evidence>
<feature type="disulfide bond" evidence="12">
    <location>
        <begin position="1078"/>
        <end position="1090"/>
    </location>
</feature>
<dbReference type="InterPro" id="IPR013015">
    <property type="entry name" value="Laminin_IV_B"/>
</dbReference>
<feature type="domain" description="Laminin EGF-like" evidence="15">
    <location>
        <begin position="339"/>
        <end position="401"/>
    </location>
</feature>
<feature type="disulfide bond" evidence="12">
    <location>
        <begin position="843"/>
        <end position="852"/>
    </location>
</feature>
<feature type="coiled-coil region" evidence="13">
    <location>
        <begin position="1651"/>
        <end position="1699"/>
    </location>
</feature>
<dbReference type="InterPro" id="IPR008211">
    <property type="entry name" value="Laminin_N"/>
</dbReference>
<feature type="coiled-coil region" evidence="13">
    <location>
        <begin position="1429"/>
        <end position="1470"/>
    </location>
</feature>
<dbReference type="PROSITE" id="PS01248">
    <property type="entry name" value="EGF_LAM_1"/>
    <property type="match status" value="4"/>
</dbReference>
<keyword evidence="11 12" id="KW-0424">Laminin EGF-like domain</keyword>
<sequence>MDDCATTTRSVLTLLVLLFLSANVWAYHSSCDKSSCYPATGNLLIGRENHLVASSTCGLKQRVRYCIVNNLEERKKCFWCDSRQPFQPNSKYSPSHRIENIVHPSYTGATSTQWWQSENGVENVTIQLNLEAEFHFTHLIITFKTFRPAVMLVERSYDFGNTWQVYRYFAYDCDSVFPNIPKEPPRNLTEVVCDQRYSSVPPSANGEVILRVLPPNLHHMYDDPYSSEVQNLLKMTNLRINFTKLHTLGDNLLDNRDEILEKYYYAISEMVVRGSCSCYGHASRCLPQDGTVSKPDMVYGQCECTHNTKGLNCEACEDFFNDFPWKPAIGRQTNACRRCNCNNHATSCHHDAAVFELTGRTSGGVCDGCTDNTMGRNCEQCKQYFYQDPTKPFTDRDVCLPCDCDPGGSLDDGICDSKTDLVNGLESGRCHCKTNVEGRRCDACKNGFWNFSESNQDGCQVCTCNTQGTVDNQGCNKETGECTCKRYVTGRDCNQCIPGYWGLSDSPDGCKPCDCDIGGAYDNMCDVITGQCNCRPHLSGRMCSVPEQNFFVGSLDASISEAELSNCTNNCQVYIREPYRDGRNNTWTGTGFMELFEESELVLEIKNVPITAVYEIVLRYENQGPNVLSAMVNLERTDPIDSNGTCADYEQNYNAGDIRNVLLTPVSKYAITSPPVCLEANKSYKTKIHFQRFNKTQLDPSASILVDSVVLIPHVESMPFFQGSPANELKLEEYKHYKCKEAYYTVLRDHAVPDICQKYHYSVGFYYLDGAFACQCDPTGSTSAICDSLGGKCSCKTNVVGRKCNRCAPGTYGFGPEGCQACDCNSVGALDNLCDVSNGQCKCRTQTYGRECDQCEPGSWNYPDCQRCTCHGHTDVCDSHTGVCLNCQGFTEGSNCDRCIEGYYGDPRLGIDIPCRPCPCPGTAESGHSYAHRCALDSKTQDVFCECQEGYKGSRCNLCNENYYGNPEVPGGSCQPCNCNNNVDITKMGNCDPHNGKCLQCLFNTEGDNCDVCKTGFYGDAIQQNCAECVCDFLGSQSLVCNHTTGQCPCLPNVVGLTCDTCKPNHWKIASGNGCEPCNCDPVGSLSEQCNQFDGQCKCKPGFGGTQCNQCQTNYWGDPNKECYACDCNPEGSATQQCNQTTGHCNCMLGIGGEKCNICARGYLGTAPNCSPCGECFENWDQSQKELNEQTENVIKSASEIKATGAAGAYTVEFENMEKKITEVKVILQTTTKSSSDLQILNEVIDHLRINLTTMDQLNTITKTIDNAMQRMILANLTLGNLNAKTITLKDTAQGLKQNSTKLQERNVEGALNLTKEAYEKAKTLKLKETVQDKLLGDIEHQCKRTEMFSSRSVNVFNEGIKDNEYTLEKLNEEMNNLNQEIPKLNQQICDKGSETCDKLCGGAGCGFCGGLSCEAGATTKAERAYSFAKEAEKHIRDKEAKAEELYRGISQVNQELNSALTNAKEIGEQSNRTKIQSQNILNESYALIERYEKFLNPTGIKSGDVALKVDEVMKLNINLKPEQLRQLSEDINRTLSQPMNIDNIIKDTHEDLLEAKMLNEEAEKKQSAAKIILQVSEQVEKALAEAQDIQNTVSQDILLTKQNIVDASNSLSKVKAETGLTQETIQKMLDEISVIDGKLKTLQTGFLKNVRDANEVKSEAKTLIQEVEETKNKASQLLAAYNKANDTLENRVKNSKTTRSNSIYLLEKASQLSANTTLKLKELGDAEKEFVEQEKKILELSNLTDELNSRMSVNLEDINKKSSYYRTCNN</sequence>
<evidence type="ECO:0000256" key="2">
    <source>
        <dbReference type="ARBA" id="ARBA00022525"/>
    </source>
</evidence>
<dbReference type="FunFam" id="2.10.25.10:FF:000224">
    <property type="entry name" value="Usherin"/>
    <property type="match status" value="1"/>
</dbReference>
<dbReference type="Gene3D" id="1.20.1170.10">
    <property type="match status" value="1"/>
</dbReference>
<dbReference type="FunFam" id="2.10.25.10:FF:000065">
    <property type="entry name" value="Laminin subunit beta 1"/>
    <property type="match status" value="1"/>
</dbReference>
<dbReference type="PROSITE" id="PS51117">
    <property type="entry name" value="LAMININ_NTER"/>
    <property type="match status" value="1"/>
</dbReference>
<feature type="domain" description="Laminin IV type B" evidence="16">
    <location>
        <begin position="552"/>
        <end position="768"/>
    </location>
</feature>
<dbReference type="FunFam" id="2.10.25.10:FF:000138">
    <property type="entry name" value="Laminin subunit beta 1"/>
    <property type="match status" value="1"/>
</dbReference>
<feature type="disulfide bond" evidence="12">
    <location>
        <begin position="1126"/>
        <end position="1138"/>
    </location>
</feature>
<evidence type="ECO:0000256" key="1">
    <source>
        <dbReference type="ARBA" id="ARBA00004302"/>
    </source>
</evidence>
<dbReference type="Pfam" id="PF24973">
    <property type="entry name" value="EGF_LMN_ATRN"/>
    <property type="match status" value="2"/>
</dbReference>
<feature type="disulfide bond" evidence="12">
    <location>
        <begin position="887"/>
        <end position="896"/>
    </location>
</feature>
<dbReference type="Proteomes" id="UP000325440">
    <property type="component" value="Unassembled WGS sequence"/>
</dbReference>
<evidence type="ECO:0000259" key="15">
    <source>
        <dbReference type="PROSITE" id="PS50027"/>
    </source>
</evidence>
<dbReference type="SMART" id="SM00136">
    <property type="entry name" value="LamNT"/>
    <property type="match status" value="1"/>
</dbReference>
<keyword evidence="10" id="KW-0325">Glycoprotein</keyword>
<feature type="domain" description="Laminin N-terminal" evidence="17">
    <location>
        <begin position="32"/>
        <end position="275"/>
    </location>
</feature>
<evidence type="ECO:0000256" key="5">
    <source>
        <dbReference type="ARBA" id="ARBA00022737"/>
    </source>
</evidence>
<evidence type="ECO:0000256" key="8">
    <source>
        <dbReference type="ARBA" id="ARBA00023054"/>
    </source>
</evidence>
<dbReference type="InterPro" id="IPR050440">
    <property type="entry name" value="Laminin/Netrin_ECM"/>
</dbReference>
<keyword evidence="6" id="KW-0084">Basement membrane</keyword>
<feature type="disulfide bond" evidence="12">
    <location>
        <begin position="1147"/>
        <end position="1156"/>
    </location>
</feature>
<dbReference type="GO" id="GO:0009887">
    <property type="term" value="P:animal organ morphogenesis"/>
    <property type="evidence" value="ECO:0007669"/>
    <property type="project" value="TreeGrafter"/>
</dbReference>
<proteinExistence type="predicted"/>
<feature type="disulfide bond" evidence="12">
    <location>
        <begin position="774"/>
        <end position="786"/>
    </location>
</feature>
<feature type="domain" description="Laminin EGF-like" evidence="15">
    <location>
        <begin position="1029"/>
        <end position="1077"/>
    </location>
</feature>
<keyword evidence="9 12" id="KW-1015">Disulfide bond</keyword>